<comment type="caution">
    <text evidence="1">The sequence shown here is derived from an EMBL/GenBank/DDBJ whole genome shotgun (WGS) entry which is preliminary data.</text>
</comment>
<keyword evidence="2" id="KW-1185">Reference proteome</keyword>
<proteinExistence type="predicted"/>
<dbReference type="GeneID" id="63770261"/>
<dbReference type="RefSeq" id="XP_040716515.1">
    <property type="nucleotide sequence ID" value="XM_040854049.1"/>
</dbReference>
<evidence type="ECO:0000313" key="1">
    <source>
        <dbReference type="EMBL" id="ORY65363.1"/>
    </source>
</evidence>
<name>A0A1Y2E1D7_9PEZI</name>
<sequence>MPISPRVPNPHGREPAGSSTSALMCLTSPLLEPSPMGRWRSCLLRFWYRGSGALGSSCDVPNYSYRHRRRHSPPVAAAASASAYPNTRGFARVAQVRCGDGDQGGLMWSSAGPKIGSVASGVVAHGYGQCSSDDWLLSPSRLTSCFRISTSFESAMYAACAGQPCCNSSSALVVCWCVVFRRSQPACFSLNSSLMILRAGFSCHIRLLTSHPVPSRSSAAAFLSSKPGLRTCPLHRSRGTRRGTETTSTCSYRCPLFPATR</sequence>
<protein>
    <submittedName>
        <fullName evidence="1">Uncharacterized protein</fullName>
    </submittedName>
</protein>
<organism evidence="1 2">
    <name type="scientific">Pseudomassariella vexata</name>
    <dbReference type="NCBI Taxonomy" id="1141098"/>
    <lineage>
        <taxon>Eukaryota</taxon>
        <taxon>Fungi</taxon>
        <taxon>Dikarya</taxon>
        <taxon>Ascomycota</taxon>
        <taxon>Pezizomycotina</taxon>
        <taxon>Sordariomycetes</taxon>
        <taxon>Xylariomycetidae</taxon>
        <taxon>Amphisphaeriales</taxon>
        <taxon>Pseudomassariaceae</taxon>
        <taxon>Pseudomassariella</taxon>
    </lineage>
</organism>
<accession>A0A1Y2E1D7</accession>
<evidence type="ECO:0000313" key="2">
    <source>
        <dbReference type="Proteomes" id="UP000193689"/>
    </source>
</evidence>
<dbReference type="AlphaFoldDB" id="A0A1Y2E1D7"/>
<dbReference type="InParanoid" id="A0A1Y2E1D7"/>
<gene>
    <name evidence="1" type="ORF">BCR38DRAFT_196031</name>
</gene>
<dbReference type="Proteomes" id="UP000193689">
    <property type="component" value="Unassembled WGS sequence"/>
</dbReference>
<dbReference type="EMBL" id="MCFJ01000006">
    <property type="protein sequence ID" value="ORY65363.1"/>
    <property type="molecule type" value="Genomic_DNA"/>
</dbReference>
<reference evidence="1 2" key="1">
    <citation type="submission" date="2016-07" db="EMBL/GenBank/DDBJ databases">
        <title>Pervasive Adenine N6-methylation of Active Genes in Fungi.</title>
        <authorList>
            <consortium name="DOE Joint Genome Institute"/>
            <person name="Mondo S.J."/>
            <person name="Dannebaum R.O."/>
            <person name="Kuo R.C."/>
            <person name="Labutti K."/>
            <person name="Haridas S."/>
            <person name="Kuo A."/>
            <person name="Salamov A."/>
            <person name="Ahrendt S.R."/>
            <person name="Lipzen A."/>
            <person name="Sullivan W."/>
            <person name="Andreopoulos W.B."/>
            <person name="Clum A."/>
            <person name="Lindquist E."/>
            <person name="Daum C."/>
            <person name="Ramamoorthy G.K."/>
            <person name="Gryganskyi A."/>
            <person name="Culley D."/>
            <person name="Magnuson J.K."/>
            <person name="James T.Y."/>
            <person name="O'Malley M.A."/>
            <person name="Stajich J.E."/>
            <person name="Spatafora J.W."/>
            <person name="Visel A."/>
            <person name="Grigoriev I.V."/>
        </authorList>
    </citation>
    <scope>NUCLEOTIDE SEQUENCE [LARGE SCALE GENOMIC DNA]</scope>
    <source>
        <strain evidence="1 2">CBS 129021</strain>
    </source>
</reference>